<dbReference type="OrthoDB" id="17102at2759"/>
<keyword evidence="12" id="KW-1185">Reference proteome</keyword>
<evidence type="ECO:0000313" key="11">
    <source>
        <dbReference type="EMBL" id="OCF34767.1"/>
    </source>
</evidence>
<evidence type="ECO:0000256" key="5">
    <source>
        <dbReference type="ARBA" id="ARBA00023098"/>
    </source>
</evidence>
<keyword evidence="4 11" id="KW-0548">Nucleotidyltransferase</keyword>
<evidence type="ECO:0000259" key="10">
    <source>
        <dbReference type="Pfam" id="PF01467"/>
    </source>
</evidence>
<evidence type="ECO:0000256" key="6">
    <source>
        <dbReference type="ARBA" id="ARBA00023209"/>
    </source>
</evidence>
<gene>
    <name evidence="11" type="ORF">I316_03309</name>
</gene>
<dbReference type="InterPro" id="IPR014729">
    <property type="entry name" value="Rossmann-like_a/b/a_fold"/>
</dbReference>
<sequence>MSSTGPGPKRHTRNRLGERRAARDPSSSRDASEEDNELSDVGSTLSTNAETISSTSTADSPRLRETVPPIPTTSSLPLHPAAAVGSGIAVPLGPGLGQGQGHGGNHQHAHQHQHSLLTKRALHQKRVDELSEHSMSEGLDSPTYDGDIESSSTIGGTPVHSSNLHHHMRQPSSPSKGLHVDLASTIGTSASAGAGTATGQGHSPYGSHRLPTPKASLANLTHSDSPPSPPSQSTPSLPVSSSGKSDYQSHERPSDVPVAPSVSLPEPRRSQTLPLSAKPSMSSLGPPRMLTRPKELSEADIKGFVERAIHGEGAQDGVERWWKTNPPPEGKVVRVYADGVYDMFHFGHALQLRQAKLSFPRVHLLVGVCSDELCAGHKSAPAMTHAERCEAVRHCRWVDEVVPDAPWVVDQAFLDRYNIDYIAHDEEVYPSKDHEDVYAFAKKNGRFVPTRRTPAISTSDLLERIVRGYRDGFFDSKLAKNGHPELLAADVDWDSSASVEKRERRRAASLQREKEAKERSKK</sequence>
<feature type="region of interest" description="Disordered" evidence="9">
    <location>
        <begin position="1"/>
        <end position="293"/>
    </location>
</feature>
<keyword evidence="3 11" id="KW-0808">Transferase</keyword>
<proteinExistence type="inferred from homology"/>
<feature type="compositionally biased region" description="Low complexity" evidence="9">
    <location>
        <begin position="233"/>
        <end position="245"/>
    </location>
</feature>
<keyword evidence="5" id="KW-0443">Lipid metabolism</keyword>
<evidence type="ECO:0000256" key="1">
    <source>
        <dbReference type="ARBA" id="ARBA00010101"/>
    </source>
</evidence>
<feature type="compositionally biased region" description="Basic and acidic residues" evidence="9">
    <location>
        <begin position="125"/>
        <end position="135"/>
    </location>
</feature>
<protein>
    <recommendedName>
        <fullName evidence="8">choline-phosphate cytidylyltransferase</fullName>
        <ecNumber evidence="8">2.7.7.15</ecNumber>
    </recommendedName>
</protein>
<dbReference type="InterPro" id="IPR004821">
    <property type="entry name" value="Cyt_trans-like"/>
</dbReference>
<dbReference type="EMBL" id="KV700123">
    <property type="protein sequence ID" value="OCF34767.1"/>
    <property type="molecule type" value="Genomic_DNA"/>
</dbReference>
<dbReference type="AlphaFoldDB" id="A0A1B9GUQ5"/>
<feature type="compositionally biased region" description="Basic and acidic residues" evidence="9">
    <location>
        <begin position="15"/>
        <end position="31"/>
    </location>
</feature>
<dbReference type="EC" id="2.7.7.15" evidence="8"/>
<dbReference type="GO" id="GO:0004105">
    <property type="term" value="F:choline-phosphate cytidylyltransferase activity"/>
    <property type="evidence" value="ECO:0007669"/>
    <property type="project" value="UniProtKB-EC"/>
</dbReference>
<evidence type="ECO:0000256" key="4">
    <source>
        <dbReference type="ARBA" id="ARBA00022695"/>
    </source>
</evidence>
<dbReference type="Gene3D" id="3.40.50.620">
    <property type="entry name" value="HUPs"/>
    <property type="match status" value="1"/>
</dbReference>
<dbReference type="NCBIfam" id="TIGR00125">
    <property type="entry name" value="cyt_tran_rel"/>
    <property type="match status" value="1"/>
</dbReference>
<keyword evidence="6" id="KW-0594">Phospholipid biosynthesis</keyword>
<evidence type="ECO:0000256" key="2">
    <source>
        <dbReference type="ARBA" id="ARBA00022516"/>
    </source>
</evidence>
<dbReference type="GO" id="GO:0031210">
    <property type="term" value="F:phosphatidylcholine binding"/>
    <property type="evidence" value="ECO:0007669"/>
    <property type="project" value="TreeGrafter"/>
</dbReference>
<feature type="compositionally biased region" description="Gly residues" evidence="9">
    <location>
        <begin position="94"/>
        <end position="104"/>
    </location>
</feature>
<dbReference type="FunFam" id="3.40.50.620:FF:000172">
    <property type="entry name" value="Related to choline-phosphate cytidylyltransferase"/>
    <property type="match status" value="1"/>
</dbReference>
<evidence type="ECO:0000256" key="8">
    <source>
        <dbReference type="ARBA" id="ARBA00026101"/>
    </source>
</evidence>
<dbReference type="Pfam" id="PF01467">
    <property type="entry name" value="CTP_transf_like"/>
    <property type="match status" value="1"/>
</dbReference>
<evidence type="ECO:0000256" key="9">
    <source>
        <dbReference type="SAM" id="MobiDB-lite"/>
    </source>
</evidence>
<evidence type="ECO:0000256" key="7">
    <source>
        <dbReference type="ARBA" id="ARBA00023264"/>
    </source>
</evidence>
<comment type="similarity">
    <text evidence="1">Belongs to the cytidylyltransferase family.</text>
</comment>
<feature type="compositionally biased region" description="Low complexity" evidence="9">
    <location>
        <begin position="183"/>
        <end position="203"/>
    </location>
</feature>
<dbReference type="Proteomes" id="UP000092666">
    <property type="component" value="Unassembled WGS sequence"/>
</dbReference>
<dbReference type="SUPFAM" id="SSF52374">
    <property type="entry name" value="Nucleotidylyl transferase"/>
    <property type="match status" value="1"/>
</dbReference>
<dbReference type="STRING" id="1296120.A0A1B9GUQ5"/>
<reference evidence="12" key="2">
    <citation type="submission" date="2013-12" db="EMBL/GenBank/DDBJ databases">
        <title>Evolution of pathogenesis and genome organization in the Tremellales.</title>
        <authorList>
            <person name="Cuomo C."/>
            <person name="Litvintseva A."/>
            <person name="Heitman J."/>
            <person name="Chen Y."/>
            <person name="Sun S."/>
            <person name="Springer D."/>
            <person name="Dromer F."/>
            <person name="Young S."/>
            <person name="Zeng Q."/>
            <person name="Chapman S."/>
            <person name="Gujja S."/>
            <person name="Saif S."/>
            <person name="Birren B."/>
        </authorList>
    </citation>
    <scope>NUCLEOTIDE SEQUENCE [LARGE SCALE GENOMIC DNA]</scope>
    <source>
        <strain evidence="12">BCC8398</strain>
    </source>
</reference>
<dbReference type="GO" id="GO:0005635">
    <property type="term" value="C:nuclear envelope"/>
    <property type="evidence" value="ECO:0007669"/>
    <property type="project" value="TreeGrafter"/>
</dbReference>
<feature type="compositionally biased region" description="Polar residues" evidence="9">
    <location>
        <begin position="149"/>
        <end position="162"/>
    </location>
</feature>
<feature type="compositionally biased region" description="Polar residues" evidence="9">
    <location>
        <begin position="270"/>
        <end position="283"/>
    </location>
</feature>
<keyword evidence="7" id="KW-1208">Phospholipid metabolism</keyword>
<dbReference type="PANTHER" id="PTHR10739:SF13">
    <property type="entry name" value="CHOLINE-PHOSPHATE CYTIDYLYLTRANSFERASE"/>
    <property type="match status" value="1"/>
</dbReference>
<name>A0A1B9GUQ5_9TREE</name>
<evidence type="ECO:0000256" key="3">
    <source>
        <dbReference type="ARBA" id="ARBA00022679"/>
    </source>
</evidence>
<dbReference type="InterPro" id="IPR041723">
    <property type="entry name" value="CCT"/>
</dbReference>
<evidence type="ECO:0000313" key="12">
    <source>
        <dbReference type="Proteomes" id="UP000092666"/>
    </source>
</evidence>
<dbReference type="PANTHER" id="PTHR10739">
    <property type="entry name" value="CYTIDYLYLTRANSFERASE"/>
    <property type="match status" value="1"/>
</dbReference>
<organism evidence="11 12">
    <name type="scientific">Kwoniella heveanensis BCC8398</name>
    <dbReference type="NCBI Taxonomy" id="1296120"/>
    <lineage>
        <taxon>Eukaryota</taxon>
        <taxon>Fungi</taxon>
        <taxon>Dikarya</taxon>
        <taxon>Basidiomycota</taxon>
        <taxon>Agaricomycotina</taxon>
        <taxon>Tremellomycetes</taxon>
        <taxon>Tremellales</taxon>
        <taxon>Cryptococcaceae</taxon>
        <taxon>Kwoniella</taxon>
    </lineage>
</organism>
<reference evidence="11 12" key="1">
    <citation type="submission" date="2013-07" db="EMBL/GenBank/DDBJ databases">
        <title>The Genome Sequence of Cryptococcus heveanensis BCC8398.</title>
        <authorList>
            <consortium name="The Broad Institute Genome Sequencing Platform"/>
            <person name="Cuomo C."/>
            <person name="Litvintseva A."/>
            <person name="Chen Y."/>
            <person name="Heitman J."/>
            <person name="Sun S."/>
            <person name="Springer D."/>
            <person name="Dromer F."/>
            <person name="Young S.K."/>
            <person name="Zeng Q."/>
            <person name="Gargeya S."/>
            <person name="Fitzgerald M."/>
            <person name="Abouelleil A."/>
            <person name="Alvarado L."/>
            <person name="Berlin A.M."/>
            <person name="Chapman S.B."/>
            <person name="Dewar J."/>
            <person name="Goldberg J."/>
            <person name="Griggs A."/>
            <person name="Gujja S."/>
            <person name="Hansen M."/>
            <person name="Howarth C."/>
            <person name="Imamovic A."/>
            <person name="Larimer J."/>
            <person name="McCowan C."/>
            <person name="Murphy C."/>
            <person name="Pearson M."/>
            <person name="Priest M."/>
            <person name="Roberts A."/>
            <person name="Saif S."/>
            <person name="Shea T."/>
            <person name="Sykes S."/>
            <person name="Wortman J."/>
            <person name="Nusbaum C."/>
            <person name="Birren B."/>
        </authorList>
    </citation>
    <scope>NUCLEOTIDE SEQUENCE [LARGE SCALE GENOMIC DNA]</scope>
    <source>
        <strain evidence="11 12">BCC8398</strain>
    </source>
</reference>
<dbReference type="InterPro" id="IPR045049">
    <property type="entry name" value="Pcy1-like"/>
</dbReference>
<accession>A0A1B9GUQ5</accession>
<dbReference type="CDD" id="cd02174">
    <property type="entry name" value="CCT"/>
    <property type="match status" value="1"/>
</dbReference>
<feature type="compositionally biased region" description="Polar residues" evidence="9">
    <location>
        <begin position="41"/>
        <end position="59"/>
    </location>
</feature>
<keyword evidence="2" id="KW-0444">Lipid biosynthesis</keyword>
<feature type="domain" description="Cytidyltransferase-like" evidence="10">
    <location>
        <begin position="336"/>
        <end position="463"/>
    </location>
</feature>